<organism evidence="3 4">
    <name type="scientific">Penicillium capsulatum</name>
    <dbReference type="NCBI Taxonomy" id="69766"/>
    <lineage>
        <taxon>Eukaryota</taxon>
        <taxon>Fungi</taxon>
        <taxon>Dikarya</taxon>
        <taxon>Ascomycota</taxon>
        <taxon>Pezizomycotina</taxon>
        <taxon>Eurotiomycetes</taxon>
        <taxon>Eurotiomycetidae</taxon>
        <taxon>Eurotiales</taxon>
        <taxon>Aspergillaceae</taxon>
        <taxon>Penicillium</taxon>
    </lineage>
</organism>
<evidence type="ECO:0000313" key="3">
    <source>
        <dbReference type="EMBL" id="KAJ5161737.1"/>
    </source>
</evidence>
<feature type="compositionally biased region" description="Gly residues" evidence="1">
    <location>
        <begin position="184"/>
        <end position="195"/>
    </location>
</feature>
<reference evidence="3" key="2">
    <citation type="journal article" date="2023" name="IMA Fungus">
        <title>Comparative genomic study of the Penicillium genus elucidates a diverse pangenome and 15 lateral gene transfer events.</title>
        <authorList>
            <person name="Petersen C."/>
            <person name="Sorensen T."/>
            <person name="Nielsen M.R."/>
            <person name="Sondergaard T.E."/>
            <person name="Sorensen J.L."/>
            <person name="Fitzpatrick D.A."/>
            <person name="Frisvad J.C."/>
            <person name="Nielsen K.L."/>
        </authorList>
    </citation>
    <scope>NUCLEOTIDE SEQUENCE</scope>
    <source>
        <strain evidence="3">IBT 21917</strain>
    </source>
</reference>
<protein>
    <submittedName>
        <fullName evidence="3">Uncharacterized protein</fullName>
    </submittedName>
</protein>
<keyword evidence="2" id="KW-0812">Transmembrane</keyword>
<keyword evidence="2" id="KW-1133">Transmembrane helix</keyword>
<sequence length="195" mass="21134">MDPLLPGDKLHATGVAPTTPFHNDNIFLSSNLQKRYTTLSIPSSYGRLHTSPPPGTVAGIVLGSVGGVVLILYLTFLALNPGGLARGKSSSTIDEEVVVRSRREPSRRGDTIEVLEERDRSRSYRRRPSHERVVVEESMTGSSVTDRGNVVEVFEEESSGVSSASPRPPRRARSGVRTVDPYDYGGGSSYGGSRY</sequence>
<dbReference type="EMBL" id="JAPQKO010000005">
    <property type="protein sequence ID" value="KAJ5161737.1"/>
    <property type="molecule type" value="Genomic_DNA"/>
</dbReference>
<comment type="caution">
    <text evidence="3">The sequence shown here is derived from an EMBL/GenBank/DDBJ whole genome shotgun (WGS) entry which is preliminary data.</text>
</comment>
<evidence type="ECO:0000256" key="2">
    <source>
        <dbReference type="SAM" id="Phobius"/>
    </source>
</evidence>
<feature type="transmembrane region" description="Helical" evidence="2">
    <location>
        <begin position="57"/>
        <end position="79"/>
    </location>
</feature>
<proteinExistence type="predicted"/>
<keyword evidence="4" id="KW-1185">Reference proteome</keyword>
<gene>
    <name evidence="3" type="ORF">N7492_007129</name>
</gene>
<accession>A0A9W9HZ95</accession>
<name>A0A9W9HZ95_9EURO</name>
<evidence type="ECO:0000256" key="1">
    <source>
        <dbReference type="SAM" id="MobiDB-lite"/>
    </source>
</evidence>
<dbReference type="AlphaFoldDB" id="A0A9W9HZ95"/>
<evidence type="ECO:0000313" key="4">
    <source>
        <dbReference type="Proteomes" id="UP001146351"/>
    </source>
</evidence>
<keyword evidence="2" id="KW-0472">Membrane</keyword>
<feature type="region of interest" description="Disordered" evidence="1">
    <location>
        <begin position="85"/>
        <end position="195"/>
    </location>
</feature>
<dbReference type="OrthoDB" id="5423884at2759"/>
<feature type="compositionally biased region" description="Basic and acidic residues" evidence="1">
    <location>
        <begin position="97"/>
        <end position="122"/>
    </location>
</feature>
<reference evidence="3" key="1">
    <citation type="submission" date="2022-11" db="EMBL/GenBank/DDBJ databases">
        <authorList>
            <person name="Petersen C."/>
        </authorList>
    </citation>
    <scope>NUCLEOTIDE SEQUENCE</scope>
    <source>
        <strain evidence="3">IBT 21917</strain>
    </source>
</reference>
<dbReference type="Proteomes" id="UP001146351">
    <property type="component" value="Unassembled WGS sequence"/>
</dbReference>